<feature type="compositionally biased region" description="Polar residues" evidence="1">
    <location>
        <begin position="317"/>
        <end position="331"/>
    </location>
</feature>
<feature type="compositionally biased region" description="Polar residues" evidence="1">
    <location>
        <begin position="736"/>
        <end position="746"/>
    </location>
</feature>
<feature type="region of interest" description="Disordered" evidence="1">
    <location>
        <begin position="828"/>
        <end position="888"/>
    </location>
</feature>
<dbReference type="EMBL" id="JAODUP010000818">
    <property type="protein sequence ID" value="KAK2143717.1"/>
    <property type="molecule type" value="Genomic_DNA"/>
</dbReference>
<sequence>MGNQSGKDLSGSDRPVIVSDGQSVNPQPYLVSTHGQPRDVSTSTGTYYSIPSTSQPSSSPLSNSPAVLPSSEVTWTTPPSTPQMPRMAMGTSLGQGSPSEVARPERPPRTYEPSGHEEGVYNVHAAVVGRPSSVGFQSDSSSMSSHRRRFRVREHEAAEDNLTPMSVRPGKKDKSLQRKSALNLPGPDGQDHRRKDSDPTSGSSGTRHTSLSPSRRHHSLSATTMTAAPTLTTTTGTTTTTTKHASKGGLFSLGKTSKKDAKPSALGALISQTAMLAPAVAQSHVVDDKKAVDKVLPSGASIGSPPLQAKHKESPPVTETQTTPPLDSTTKVKAITPVFSLSRDSPESVLQEQASFLYPDQTSGSEQVMSEPHTRGRCLSPPFGSHPPPTSEKTSSPLGVPLMGRQMLSKLPPQSGTITADQMSSGLRSDMHPPSSRSEIPRADANVSSVSALPQSPVTMVTQPGSRAAFTSSSVVMAPTTSVVTKTTNQLLATSTVPASSKSGLPASGRPMSGLPLSGLSTAKSEEKVAKPIASPKLVKTTRLKPLSEAMPGLQRLPPKVLSSLPPTQQQLSEEPAASGKLTYQGTKQLAKQSGPQQQSHVPFISQQQHQEVETVMMSSQQIQQHQEQQKKEQLEQQRQGDGVMTAVDMLPRQQQKQHQQQVTKSVAKDDITHGSESEKHQLVENQQQQQKQQQQQQPPQPKHKQQPKQQQQPTEKEVQAENVRKTTDVREKKATSQTSKEAAQRQTIKSAAQQKTTAAAAQQKTSTAATQQKISTVAPQQHAPKLTTPQQKMPGQQLKQKAAIAKTSFLKQKALISEVSPFAIAKAESPPLTLRVKEPPLDKLESETGPKVEPSYQQQRLEDKNKIKRASSVDEKAAKESSNVAQVMQSVQREDICSLTKMEPLHGSSLRRSASAPSHRLGVLRACVTSPDIIETKLVPLSAVDEVHKTTAKGDLESSQSEEDMELQTSPITPPTNSNDLAEKETSNEFMDDLNKPEDKQADEKALPKSKIDQSDATGIQSKKIADQSEPSIIPSEIKTDQSEVSGIQPEIEIEESELDSTQSEKELDNSELTVSQQEMGSDHSSAASSDPDAKISGSTPSNLQSENTAMPAVKCWYGCQMANHLHDDFFWELLGAPWTWNLVIGGKRFRTSTEEGEDKVSVAQRIYQMENKLDEDRFTLTRPTSGFTTPRLKVIRQRGSPLKGAFTPHIQALQPTSPLATDERQLLDKLTKVADIAMVRDAAAERRKRFMQRHSGDRRRTQPVTLEEIREADSFRAEVLRKSSLNIFCQDVEGSKDSLFIKKVKGQEVFPQHVKHERLKERHKDTARFKTLPVTQTELNEIPESDTLTISQRLSSVKTLRQKLEEIERMDSVEDVPDGKTEPKVTKSSEPKLDETCVIEREVQSSKSSLRTPGDKGSVSADAQSVPVIKEDHPLEFKGMALSSSSAMTTVSEHHQISADRLAKLDVPDDELDQLVEINYKQLSSHKKKKQQEMKTCDQASTNQRQDQVKSANHKVSSASVVSSQPQGISVFQESSPVRLERGKTMPSKLVSDSDKPASAAEKLLLGKRLEPSRSATQQTGRVSPVEDKLELSKASKRQDVVRTVDETRVVSVTSHQPEAPTDIQKGSAKVVTVASSIAKQPEKKVGEKKFEITRTHLVTVETKDEEINGAKLSGLVANLPKITKSSTSEAIASEVANLPKVTEVSTSEAIASKETSSEVKTRKNVVISQGESLKPDDKLQARPLAGLFDKQVDGEKLESAAGVDQDVSTTDTETTTEDELSKMSVSEKLQLFKRLDKTSKLS</sequence>
<feature type="region of interest" description="Disordered" evidence="1">
    <location>
        <begin position="1"/>
        <end position="118"/>
    </location>
</feature>
<feature type="compositionally biased region" description="Polar residues" evidence="1">
    <location>
        <begin position="1072"/>
        <end position="1081"/>
    </location>
</feature>
<accession>A0AAD9J0C3</accession>
<evidence type="ECO:0000313" key="3">
    <source>
        <dbReference type="Proteomes" id="UP001208570"/>
    </source>
</evidence>
<proteinExistence type="predicted"/>
<feature type="compositionally biased region" description="Polar residues" evidence="1">
    <location>
        <begin position="1527"/>
        <end position="1538"/>
    </location>
</feature>
<feature type="compositionally biased region" description="Low complexity" evidence="1">
    <location>
        <begin position="687"/>
        <end position="698"/>
    </location>
</feature>
<feature type="region of interest" description="Disordered" evidence="1">
    <location>
        <begin position="132"/>
        <end position="262"/>
    </location>
</feature>
<feature type="region of interest" description="Disordered" evidence="1">
    <location>
        <begin position="296"/>
        <end position="331"/>
    </location>
</feature>
<name>A0AAD9J0C3_9ANNE</name>
<feature type="compositionally biased region" description="Polar residues" evidence="1">
    <location>
        <begin position="412"/>
        <end position="427"/>
    </location>
</feature>
<feature type="compositionally biased region" description="Basic and acidic residues" evidence="1">
    <location>
        <begin position="189"/>
        <end position="198"/>
    </location>
</feature>
<feature type="compositionally biased region" description="Basic and acidic residues" evidence="1">
    <location>
        <begin position="102"/>
        <end position="118"/>
    </location>
</feature>
<feature type="compositionally biased region" description="Polar residues" evidence="1">
    <location>
        <begin position="357"/>
        <end position="368"/>
    </location>
</feature>
<feature type="compositionally biased region" description="Basic and acidic residues" evidence="1">
    <location>
        <begin position="861"/>
        <end position="880"/>
    </location>
</feature>
<feature type="compositionally biased region" description="Low complexity" evidence="1">
    <location>
        <begin position="747"/>
        <end position="775"/>
    </location>
</feature>
<feature type="compositionally biased region" description="Basic and acidic residues" evidence="1">
    <location>
        <begin position="1373"/>
        <end position="1406"/>
    </location>
</feature>
<feature type="compositionally biased region" description="Basic and acidic residues" evidence="1">
    <location>
        <begin position="982"/>
        <end position="1015"/>
    </location>
</feature>
<feature type="compositionally biased region" description="Basic and acidic residues" evidence="1">
    <location>
        <begin position="836"/>
        <end position="851"/>
    </location>
</feature>
<gene>
    <name evidence="2" type="ORF">LSH36_818g00023</name>
</gene>
<protein>
    <submittedName>
        <fullName evidence="2">Uncharacterized protein</fullName>
    </submittedName>
</protein>
<comment type="caution">
    <text evidence="2">The sequence shown here is derived from an EMBL/GenBank/DDBJ whole genome shotgun (WGS) entry which is preliminary data.</text>
</comment>
<feature type="compositionally biased region" description="Basic and acidic residues" evidence="1">
    <location>
        <begin position="715"/>
        <end position="735"/>
    </location>
</feature>
<feature type="non-terminal residue" evidence="2">
    <location>
        <position position="1805"/>
    </location>
</feature>
<feature type="compositionally biased region" description="Polar residues" evidence="1">
    <location>
        <begin position="1098"/>
        <end position="1107"/>
    </location>
</feature>
<dbReference type="Proteomes" id="UP001208570">
    <property type="component" value="Unassembled WGS sequence"/>
</dbReference>
<feature type="region of interest" description="Disordered" evidence="1">
    <location>
        <begin position="1373"/>
        <end position="1424"/>
    </location>
</feature>
<feature type="compositionally biased region" description="Low complexity" evidence="1">
    <location>
        <begin position="1511"/>
        <end position="1526"/>
    </location>
</feature>
<feature type="compositionally biased region" description="Low complexity" evidence="1">
    <location>
        <begin position="49"/>
        <end position="71"/>
    </location>
</feature>
<feature type="compositionally biased region" description="Polar residues" evidence="1">
    <location>
        <begin position="788"/>
        <end position="800"/>
    </location>
</feature>
<feature type="region of interest" description="Disordered" evidence="1">
    <location>
        <begin position="1760"/>
        <end position="1786"/>
    </location>
</feature>
<feature type="compositionally biased region" description="Basic and acidic residues" evidence="1">
    <location>
        <begin position="667"/>
        <end position="683"/>
    </location>
</feature>
<evidence type="ECO:0000256" key="1">
    <source>
        <dbReference type="SAM" id="MobiDB-lite"/>
    </source>
</evidence>
<keyword evidence="3" id="KW-1185">Reference proteome</keyword>
<evidence type="ECO:0000313" key="2">
    <source>
        <dbReference type="EMBL" id="KAK2143717.1"/>
    </source>
</evidence>
<feature type="compositionally biased region" description="Low complexity" evidence="1">
    <location>
        <begin position="132"/>
        <end position="144"/>
    </location>
</feature>
<feature type="compositionally biased region" description="Basic and acidic residues" evidence="1">
    <location>
        <begin position="1587"/>
        <end position="1601"/>
    </location>
</feature>
<feature type="region of interest" description="Disordered" evidence="1">
    <location>
        <begin position="1484"/>
        <end position="1601"/>
    </location>
</feature>
<organism evidence="2 3">
    <name type="scientific">Paralvinella palmiformis</name>
    <dbReference type="NCBI Taxonomy" id="53620"/>
    <lineage>
        <taxon>Eukaryota</taxon>
        <taxon>Metazoa</taxon>
        <taxon>Spiralia</taxon>
        <taxon>Lophotrochozoa</taxon>
        <taxon>Annelida</taxon>
        <taxon>Polychaeta</taxon>
        <taxon>Sedentaria</taxon>
        <taxon>Canalipalpata</taxon>
        <taxon>Terebellida</taxon>
        <taxon>Terebelliformia</taxon>
        <taxon>Alvinellidae</taxon>
        <taxon>Paralvinella</taxon>
    </lineage>
</organism>
<feature type="region of interest" description="Disordered" evidence="1">
    <location>
        <begin position="495"/>
        <end position="530"/>
    </location>
</feature>
<feature type="region of interest" description="Disordered" evidence="1">
    <location>
        <begin position="951"/>
        <end position="1107"/>
    </location>
</feature>
<feature type="region of interest" description="Disordered" evidence="1">
    <location>
        <begin position="1709"/>
        <end position="1743"/>
    </location>
</feature>
<feature type="compositionally biased region" description="Polar residues" evidence="1">
    <location>
        <begin position="968"/>
        <end position="981"/>
    </location>
</feature>
<feature type="compositionally biased region" description="Low complexity" evidence="1">
    <location>
        <begin position="220"/>
        <end position="242"/>
    </location>
</feature>
<feature type="compositionally biased region" description="Polar residues" evidence="1">
    <location>
        <begin position="33"/>
        <end position="47"/>
    </location>
</feature>
<feature type="region of interest" description="Disordered" evidence="1">
    <location>
        <begin position="547"/>
        <end position="800"/>
    </location>
</feature>
<reference evidence="2" key="1">
    <citation type="journal article" date="2023" name="Mol. Biol. Evol.">
        <title>Third-Generation Sequencing Reveals the Adaptive Role of the Epigenome in Three Deep-Sea Polychaetes.</title>
        <authorList>
            <person name="Perez M."/>
            <person name="Aroh O."/>
            <person name="Sun Y."/>
            <person name="Lan Y."/>
            <person name="Juniper S.K."/>
            <person name="Young C.R."/>
            <person name="Angers B."/>
            <person name="Qian P.Y."/>
        </authorList>
    </citation>
    <scope>NUCLEOTIDE SEQUENCE</scope>
    <source>
        <strain evidence="2">P08H-3</strain>
    </source>
</reference>
<feature type="region of interest" description="Disordered" evidence="1">
    <location>
        <begin position="357"/>
        <end position="452"/>
    </location>
</feature>
<feature type="compositionally biased region" description="Polar residues" evidence="1">
    <location>
        <begin position="582"/>
        <end position="610"/>
    </location>
</feature>